<sequence>MNTIKGTVVSVNSANGLCEVEVKTPLGSIYAVVLESPGEAEFVKQNKQVRCVFKETEVLLLREKVSQINLFEGTVRSLEKGRVLSTLVVDCKGQEIRVMLTSRQVDTLGLSQGKEVYMLLSPMHVVLEAEDE</sequence>
<feature type="domain" description="Mop" evidence="3">
    <location>
        <begin position="64"/>
        <end position="129"/>
    </location>
</feature>
<evidence type="ECO:0000256" key="2">
    <source>
        <dbReference type="PROSITE-ProRule" id="PRU01213"/>
    </source>
</evidence>
<reference evidence="4" key="1">
    <citation type="journal article" date="2020" name="mSystems">
        <title>Genome- and Community-Level Interaction Insights into Carbon Utilization and Element Cycling Functions of Hydrothermarchaeota in Hydrothermal Sediment.</title>
        <authorList>
            <person name="Zhou Z."/>
            <person name="Liu Y."/>
            <person name="Xu W."/>
            <person name="Pan J."/>
            <person name="Luo Z.H."/>
            <person name="Li M."/>
        </authorList>
    </citation>
    <scope>NUCLEOTIDE SEQUENCE [LARGE SCALE GENOMIC DNA]</scope>
    <source>
        <strain evidence="4">SpSt-114</strain>
    </source>
</reference>
<name>A0A7C5SZU2_9AQUI</name>
<dbReference type="InterPro" id="IPR004606">
    <property type="entry name" value="Mop_domain"/>
</dbReference>
<evidence type="ECO:0000259" key="3">
    <source>
        <dbReference type="PROSITE" id="PS51866"/>
    </source>
</evidence>
<dbReference type="EMBL" id="DSAC01000062">
    <property type="protein sequence ID" value="HHO74006.1"/>
    <property type="molecule type" value="Genomic_DNA"/>
</dbReference>
<dbReference type="GO" id="GO:0015689">
    <property type="term" value="P:molybdate ion transport"/>
    <property type="evidence" value="ECO:0007669"/>
    <property type="project" value="InterPro"/>
</dbReference>
<dbReference type="SUPFAM" id="SSF50331">
    <property type="entry name" value="MOP-like"/>
    <property type="match status" value="1"/>
</dbReference>
<organism evidence="4">
    <name type="scientific">Thermocrinis ruber</name>
    <dbReference type="NCBI Taxonomy" id="75906"/>
    <lineage>
        <taxon>Bacteria</taxon>
        <taxon>Pseudomonadati</taxon>
        <taxon>Aquificota</taxon>
        <taxon>Aquificia</taxon>
        <taxon>Aquificales</taxon>
        <taxon>Aquificaceae</taxon>
        <taxon>Thermocrinis</taxon>
    </lineage>
</organism>
<proteinExistence type="predicted"/>
<dbReference type="InterPro" id="IPR008995">
    <property type="entry name" value="Mo/tungstate-bd_C_term_dom"/>
</dbReference>
<keyword evidence="1 2" id="KW-0500">Molybdenum</keyword>
<accession>A0A7C5SZU2</accession>
<dbReference type="Pfam" id="PF03459">
    <property type="entry name" value="TOBE"/>
    <property type="match status" value="1"/>
</dbReference>
<dbReference type="PROSITE" id="PS51866">
    <property type="entry name" value="MOP"/>
    <property type="match status" value="1"/>
</dbReference>
<evidence type="ECO:0000256" key="1">
    <source>
        <dbReference type="ARBA" id="ARBA00022505"/>
    </source>
</evidence>
<dbReference type="Gene3D" id="2.40.50.100">
    <property type="match status" value="2"/>
</dbReference>
<comment type="caution">
    <text evidence="4">The sequence shown here is derived from an EMBL/GenBank/DDBJ whole genome shotgun (WGS) entry which is preliminary data.</text>
</comment>
<evidence type="ECO:0000313" key="4">
    <source>
        <dbReference type="EMBL" id="HHO74006.1"/>
    </source>
</evidence>
<protein>
    <submittedName>
        <fullName evidence="4">Molybdenum-pterin-binding protein</fullName>
    </submittedName>
</protein>
<dbReference type="InterPro" id="IPR005116">
    <property type="entry name" value="Transp-assoc_OB_typ1"/>
</dbReference>
<dbReference type="AlphaFoldDB" id="A0A7C5SZU2"/>
<gene>
    <name evidence="4" type="ORF">ENN04_05130</name>
</gene>